<dbReference type="InterPro" id="IPR038905">
    <property type="entry name" value="ARMC2"/>
</dbReference>
<accession>A0A0R3XD64</accession>
<proteinExistence type="predicted"/>
<dbReference type="PANTHER" id="PTHR21356">
    <property type="entry name" value="ARMADILLO REPEAT CONTAINING 2"/>
    <property type="match status" value="1"/>
</dbReference>
<sequence>LRLAYALGNVAGCCESVGGMIFSSKEGAIKMCMLCEEYAANSARAKSNPIIYDALIKLTRIIVNACVGAAGGIIAADTPECTSVLLRLLKISADTQSTNDELLINGLAGLNNITFYMTTTKEREILTLQTEVGQGNSNTKLYRSARNTCLIFGEVYGFGGTVVNACNGFRWSIWEGPGDLVWILL</sequence>
<name>A0A0R3XD64_HYDTA</name>
<reference evidence="1" key="1">
    <citation type="submission" date="2017-02" db="UniProtKB">
        <authorList>
            <consortium name="WormBaseParasite"/>
        </authorList>
    </citation>
    <scope>IDENTIFICATION</scope>
</reference>
<protein>
    <submittedName>
        <fullName evidence="1">Atx10homo_assoc domain-containing protein</fullName>
    </submittedName>
</protein>
<dbReference type="GO" id="GO:0044782">
    <property type="term" value="P:cilium organization"/>
    <property type="evidence" value="ECO:0007669"/>
    <property type="project" value="TreeGrafter"/>
</dbReference>
<evidence type="ECO:0000313" key="1">
    <source>
        <dbReference type="WBParaSite" id="TTAC_0001149101-mRNA-1"/>
    </source>
</evidence>
<dbReference type="PANTHER" id="PTHR21356:SF1">
    <property type="entry name" value="ARMADILLO REPEAT-CONTAINING PROTEIN 2"/>
    <property type="match status" value="1"/>
</dbReference>
<dbReference type="AlphaFoldDB" id="A0A0R3XD64"/>
<dbReference type="STRING" id="6205.A0A0R3XD64"/>
<dbReference type="WBParaSite" id="TTAC_0001149101-mRNA-1">
    <property type="protein sequence ID" value="TTAC_0001149101-mRNA-1"/>
    <property type="gene ID" value="TTAC_0001149101"/>
</dbReference>
<organism evidence="1">
    <name type="scientific">Hydatigena taeniaeformis</name>
    <name type="common">Feline tapeworm</name>
    <name type="synonym">Taenia taeniaeformis</name>
    <dbReference type="NCBI Taxonomy" id="6205"/>
    <lineage>
        <taxon>Eukaryota</taxon>
        <taxon>Metazoa</taxon>
        <taxon>Spiralia</taxon>
        <taxon>Lophotrochozoa</taxon>
        <taxon>Platyhelminthes</taxon>
        <taxon>Cestoda</taxon>
        <taxon>Eucestoda</taxon>
        <taxon>Cyclophyllidea</taxon>
        <taxon>Taeniidae</taxon>
        <taxon>Hydatigera</taxon>
    </lineage>
</organism>